<evidence type="ECO:0000256" key="2">
    <source>
        <dbReference type="ARBA" id="ARBA00022692"/>
    </source>
</evidence>
<sequence length="503" mass="55301">MNSHNRLAVRQFWQENRSRFLVDWVVTPITIVIILAYVWCMNQLIKLTPIDFPASVACMILTFILLLICNLITARYTQMFINTFSPAVDFLLKWINVLFCPAFILIPNSKSISSKEFGMVFGVFAIGLLISTIATALTVNAFKKLKTIIFKKPQASTEVESGDLEKASAIDLPEEDDSTLNERERNPKETSPPANDKSMNKLSELSELNESGSKLKKFLGDYANPMIYFTAFVPSFIVYLVTDQELPVQLTLNVLSFYAALAVPARIRRFLHPIITCSGLMIFFIYILGLMKGLTLTHGLDTFSTGTRYLVLLDPTRTESVPQPGAGDVLYSLLEGSIVSLSFNMFKYRRELRDHAFEMIPTIGIISCASLFLYPLIAGAMNLPTNVALPFAVRGITTPLAINIETVLGGDVNTTVIMVIVTGILGAVGGQWFLRKLGFSEDDYITIGVTLGCNANAVSTAALLESNLKAAAIASLSFVLFGTIPIILVAIPSITNVIRGFAT</sequence>
<evidence type="ECO:0000256" key="1">
    <source>
        <dbReference type="ARBA" id="ARBA00004141"/>
    </source>
</evidence>
<feature type="transmembrane region" description="Helical" evidence="6">
    <location>
        <begin position="415"/>
        <end position="434"/>
    </location>
</feature>
<feature type="transmembrane region" description="Helical" evidence="6">
    <location>
        <begin position="84"/>
        <end position="106"/>
    </location>
</feature>
<dbReference type="PANTHER" id="PTHR30249:SF0">
    <property type="entry name" value="PLASTIDAL GLYCOLATE_GLYCERATE TRANSLOCATOR 1, CHLOROPLASTIC"/>
    <property type="match status" value="1"/>
</dbReference>
<dbReference type="Pfam" id="PF04172">
    <property type="entry name" value="LrgB"/>
    <property type="match status" value="1"/>
</dbReference>
<feature type="transmembrane region" description="Helical" evidence="6">
    <location>
        <begin position="270"/>
        <end position="291"/>
    </location>
</feature>
<feature type="transmembrane region" description="Helical" evidence="6">
    <location>
        <begin position="118"/>
        <end position="142"/>
    </location>
</feature>
<dbReference type="EMBL" id="JASJQH010007029">
    <property type="protein sequence ID" value="KAK9719975.1"/>
    <property type="molecule type" value="Genomic_DNA"/>
</dbReference>
<comment type="subcellular location">
    <subcellularLocation>
        <location evidence="1">Membrane</location>
        <topology evidence="1">Multi-pass membrane protein</topology>
    </subcellularLocation>
</comment>
<evidence type="ECO:0000256" key="5">
    <source>
        <dbReference type="SAM" id="MobiDB-lite"/>
    </source>
</evidence>
<feature type="region of interest" description="Disordered" evidence="5">
    <location>
        <begin position="174"/>
        <end position="200"/>
    </location>
</feature>
<feature type="transmembrane region" description="Helical" evidence="6">
    <location>
        <begin position="52"/>
        <end position="72"/>
    </location>
</feature>
<protein>
    <submittedName>
        <fullName evidence="7">Uncharacterized protein</fullName>
    </submittedName>
</protein>
<feature type="transmembrane region" description="Helical" evidence="6">
    <location>
        <begin position="246"/>
        <end position="263"/>
    </location>
</feature>
<evidence type="ECO:0000256" key="3">
    <source>
        <dbReference type="ARBA" id="ARBA00022989"/>
    </source>
</evidence>
<dbReference type="Proteomes" id="UP001479436">
    <property type="component" value="Unassembled WGS sequence"/>
</dbReference>
<comment type="caution">
    <text evidence="7">The sequence shown here is derived from an EMBL/GenBank/DDBJ whole genome shotgun (WGS) entry which is preliminary data.</text>
</comment>
<evidence type="ECO:0000256" key="6">
    <source>
        <dbReference type="SAM" id="Phobius"/>
    </source>
</evidence>
<feature type="transmembrane region" description="Helical" evidence="6">
    <location>
        <begin position="470"/>
        <end position="491"/>
    </location>
</feature>
<name>A0ABR2W551_9FUNG</name>
<evidence type="ECO:0000313" key="7">
    <source>
        <dbReference type="EMBL" id="KAK9719975.1"/>
    </source>
</evidence>
<feature type="transmembrane region" description="Helical" evidence="6">
    <location>
        <begin position="222"/>
        <end position="240"/>
    </location>
</feature>
<dbReference type="PANTHER" id="PTHR30249">
    <property type="entry name" value="PUTATIVE SEROTONIN TRANSPORTER"/>
    <property type="match status" value="1"/>
</dbReference>
<keyword evidence="8" id="KW-1185">Reference proteome</keyword>
<dbReference type="InterPro" id="IPR007300">
    <property type="entry name" value="CidB/LrgB"/>
</dbReference>
<accession>A0ABR2W551</accession>
<proteinExistence type="predicted"/>
<organism evidence="7 8">
    <name type="scientific">Basidiobolus ranarum</name>
    <dbReference type="NCBI Taxonomy" id="34480"/>
    <lineage>
        <taxon>Eukaryota</taxon>
        <taxon>Fungi</taxon>
        <taxon>Fungi incertae sedis</taxon>
        <taxon>Zoopagomycota</taxon>
        <taxon>Entomophthoromycotina</taxon>
        <taxon>Basidiobolomycetes</taxon>
        <taxon>Basidiobolales</taxon>
        <taxon>Basidiobolaceae</taxon>
        <taxon>Basidiobolus</taxon>
    </lineage>
</organism>
<evidence type="ECO:0000256" key="4">
    <source>
        <dbReference type="ARBA" id="ARBA00023136"/>
    </source>
</evidence>
<reference evidence="7 8" key="1">
    <citation type="submission" date="2023-04" db="EMBL/GenBank/DDBJ databases">
        <title>Genome of Basidiobolus ranarum AG-B5.</title>
        <authorList>
            <person name="Stajich J.E."/>
            <person name="Carter-House D."/>
            <person name="Gryganskyi A."/>
        </authorList>
    </citation>
    <scope>NUCLEOTIDE SEQUENCE [LARGE SCALE GENOMIC DNA]</scope>
    <source>
        <strain evidence="7 8">AG-B5</strain>
    </source>
</reference>
<feature type="transmembrane region" description="Helical" evidence="6">
    <location>
        <begin position="446"/>
        <end position="464"/>
    </location>
</feature>
<gene>
    <name evidence="7" type="ORF">K7432_004458</name>
</gene>
<keyword evidence="2 6" id="KW-0812">Transmembrane</keyword>
<keyword evidence="4 6" id="KW-0472">Membrane</keyword>
<feature type="transmembrane region" description="Helical" evidence="6">
    <location>
        <begin position="21"/>
        <end position="40"/>
    </location>
</feature>
<keyword evidence="3 6" id="KW-1133">Transmembrane helix</keyword>
<evidence type="ECO:0000313" key="8">
    <source>
        <dbReference type="Proteomes" id="UP001479436"/>
    </source>
</evidence>
<feature type="transmembrane region" description="Helical" evidence="6">
    <location>
        <begin position="358"/>
        <end position="377"/>
    </location>
</feature>